<feature type="transmembrane region" description="Helical" evidence="9">
    <location>
        <begin position="240"/>
        <end position="258"/>
    </location>
</feature>
<comment type="similarity">
    <text evidence="8">Belongs to the binding-protein-dependent transport system permease family. LivHM subfamily.</text>
</comment>
<protein>
    <submittedName>
        <fullName evidence="10">Branched-chain amino acid ABC transporter permease</fullName>
    </submittedName>
</protein>
<evidence type="ECO:0000256" key="9">
    <source>
        <dbReference type="SAM" id="Phobius"/>
    </source>
</evidence>
<evidence type="ECO:0000256" key="4">
    <source>
        <dbReference type="ARBA" id="ARBA00022692"/>
    </source>
</evidence>
<keyword evidence="4 9" id="KW-0812">Transmembrane</keyword>
<dbReference type="AlphaFoldDB" id="A0A916UU76"/>
<dbReference type="EMBL" id="BMGG01000010">
    <property type="protein sequence ID" value="GGC86982.1"/>
    <property type="molecule type" value="Genomic_DNA"/>
</dbReference>
<evidence type="ECO:0000256" key="2">
    <source>
        <dbReference type="ARBA" id="ARBA00022448"/>
    </source>
</evidence>
<dbReference type="Pfam" id="PF02653">
    <property type="entry name" value="BPD_transp_2"/>
    <property type="match status" value="1"/>
</dbReference>
<keyword evidence="5" id="KW-0029">Amino-acid transport</keyword>
<keyword evidence="3" id="KW-1003">Cell membrane</keyword>
<accession>A0A916UU76</accession>
<feature type="transmembrane region" description="Helical" evidence="9">
    <location>
        <begin position="134"/>
        <end position="158"/>
    </location>
</feature>
<evidence type="ECO:0000256" key="8">
    <source>
        <dbReference type="ARBA" id="ARBA00037998"/>
    </source>
</evidence>
<dbReference type="GO" id="GO:0006865">
    <property type="term" value="P:amino acid transport"/>
    <property type="evidence" value="ECO:0007669"/>
    <property type="project" value="UniProtKB-KW"/>
</dbReference>
<evidence type="ECO:0000256" key="1">
    <source>
        <dbReference type="ARBA" id="ARBA00004651"/>
    </source>
</evidence>
<reference evidence="10" key="1">
    <citation type="journal article" date="2014" name="Int. J. Syst. Evol. Microbiol.">
        <title>Complete genome sequence of Corynebacterium casei LMG S-19264T (=DSM 44701T), isolated from a smear-ripened cheese.</title>
        <authorList>
            <consortium name="US DOE Joint Genome Institute (JGI-PGF)"/>
            <person name="Walter F."/>
            <person name="Albersmeier A."/>
            <person name="Kalinowski J."/>
            <person name="Ruckert C."/>
        </authorList>
    </citation>
    <scope>NUCLEOTIDE SEQUENCE</scope>
    <source>
        <strain evidence="10">CGMCC 1.12919</strain>
    </source>
</reference>
<dbReference type="Proteomes" id="UP000637002">
    <property type="component" value="Unassembled WGS sequence"/>
</dbReference>
<dbReference type="PANTHER" id="PTHR11795">
    <property type="entry name" value="BRANCHED-CHAIN AMINO ACID TRANSPORT SYSTEM PERMEASE PROTEIN LIVH"/>
    <property type="match status" value="1"/>
</dbReference>
<dbReference type="CDD" id="cd06582">
    <property type="entry name" value="TM_PBP1_LivH_like"/>
    <property type="match status" value="1"/>
</dbReference>
<reference evidence="10" key="2">
    <citation type="submission" date="2020-09" db="EMBL/GenBank/DDBJ databases">
        <authorList>
            <person name="Sun Q."/>
            <person name="Zhou Y."/>
        </authorList>
    </citation>
    <scope>NUCLEOTIDE SEQUENCE</scope>
    <source>
        <strain evidence="10">CGMCC 1.12919</strain>
    </source>
</reference>
<evidence type="ECO:0000256" key="6">
    <source>
        <dbReference type="ARBA" id="ARBA00022989"/>
    </source>
</evidence>
<feature type="transmembrane region" description="Helical" evidence="9">
    <location>
        <begin position="264"/>
        <end position="284"/>
    </location>
</feature>
<feature type="transmembrane region" description="Helical" evidence="9">
    <location>
        <begin position="186"/>
        <end position="210"/>
    </location>
</feature>
<evidence type="ECO:0000256" key="5">
    <source>
        <dbReference type="ARBA" id="ARBA00022970"/>
    </source>
</evidence>
<keyword evidence="2" id="KW-0813">Transport</keyword>
<evidence type="ECO:0000256" key="3">
    <source>
        <dbReference type="ARBA" id="ARBA00022475"/>
    </source>
</evidence>
<keyword evidence="6 9" id="KW-1133">Transmembrane helix</keyword>
<comment type="subcellular location">
    <subcellularLocation>
        <location evidence="1">Cell membrane</location>
        <topology evidence="1">Multi-pass membrane protein</topology>
    </subcellularLocation>
</comment>
<dbReference type="GO" id="GO:0005886">
    <property type="term" value="C:plasma membrane"/>
    <property type="evidence" value="ECO:0007669"/>
    <property type="project" value="UniProtKB-SubCell"/>
</dbReference>
<dbReference type="PANTHER" id="PTHR11795:SF450">
    <property type="entry name" value="ABC TRANSPORTER PERMEASE PROTEIN"/>
    <property type="match status" value="1"/>
</dbReference>
<feature type="transmembrane region" description="Helical" evidence="9">
    <location>
        <begin position="65"/>
        <end position="84"/>
    </location>
</feature>
<evidence type="ECO:0000256" key="7">
    <source>
        <dbReference type="ARBA" id="ARBA00023136"/>
    </source>
</evidence>
<evidence type="ECO:0000313" key="11">
    <source>
        <dbReference type="Proteomes" id="UP000637002"/>
    </source>
</evidence>
<name>A0A916UU76_9HYPH</name>
<comment type="caution">
    <text evidence="10">The sequence shown here is derived from an EMBL/GenBank/DDBJ whole genome shotgun (WGS) entry which is preliminary data.</text>
</comment>
<sequence length="290" mass="29244">MATALQILFSGLTVGAIYALVAIGFTLVYSSSEVVNFAQGEFVMLGGMISATAVAAGLAPLPAASLAIVATVVTGILLYGLAVAPARDASPIVVIIITIGASIFIRGLASVGMGKEFHTLPPLLATPTLDLGGASVQTQGLVVMAGSVAIVLTLWLFLRMTKLGRGIRATAANRLAAQLAGINPRVIVGLTFAISALIGALGGILITPITLTSFDVGTLLAVKGFAAAVLGGLTHPAGPVLGGLMIGLLEAVGAGYISSQYKDVFAFVVLLGVLFLRPQGILGGRAVERV</sequence>
<organism evidence="10 11">
    <name type="scientific">Chelatococcus reniformis</name>
    <dbReference type="NCBI Taxonomy" id="1494448"/>
    <lineage>
        <taxon>Bacteria</taxon>
        <taxon>Pseudomonadati</taxon>
        <taxon>Pseudomonadota</taxon>
        <taxon>Alphaproteobacteria</taxon>
        <taxon>Hyphomicrobiales</taxon>
        <taxon>Chelatococcaceae</taxon>
        <taxon>Chelatococcus</taxon>
    </lineage>
</organism>
<keyword evidence="7 9" id="KW-0472">Membrane</keyword>
<feature type="transmembrane region" description="Helical" evidence="9">
    <location>
        <begin position="6"/>
        <end position="30"/>
    </location>
</feature>
<dbReference type="InterPro" id="IPR001851">
    <property type="entry name" value="ABC_transp_permease"/>
</dbReference>
<dbReference type="InterPro" id="IPR052157">
    <property type="entry name" value="BCAA_transport_permease"/>
</dbReference>
<proteinExistence type="inferred from homology"/>
<dbReference type="RefSeq" id="WP_188612016.1">
    <property type="nucleotide sequence ID" value="NZ_BMGG01000010.1"/>
</dbReference>
<evidence type="ECO:0000313" key="10">
    <source>
        <dbReference type="EMBL" id="GGC86982.1"/>
    </source>
</evidence>
<keyword evidence="11" id="KW-1185">Reference proteome</keyword>
<gene>
    <name evidence="10" type="ORF">GCM10010994_51150</name>
</gene>
<feature type="transmembrane region" description="Helical" evidence="9">
    <location>
        <begin position="91"/>
        <end position="114"/>
    </location>
</feature>
<dbReference type="GO" id="GO:0022857">
    <property type="term" value="F:transmembrane transporter activity"/>
    <property type="evidence" value="ECO:0007669"/>
    <property type="project" value="InterPro"/>
</dbReference>